<feature type="binding site" evidence="9">
    <location>
        <begin position="30"/>
        <end position="37"/>
    </location>
    <ligand>
        <name>ATP</name>
        <dbReference type="ChEBI" id="CHEBI:30616"/>
    </ligand>
</feature>
<evidence type="ECO:0000313" key="12">
    <source>
        <dbReference type="EMBL" id="KKB45194.1"/>
    </source>
</evidence>
<dbReference type="GO" id="GO:0000731">
    <property type="term" value="P:DNA synthesis involved in DNA repair"/>
    <property type="evidence" value="ECO:0007669"/>
    <property type="project" value="TreeGrafter"/>
</dbReference>
<dbReference type="InterPro" id="IPR027417">
    <property type="entry name" value="P-loop_NTPase"/>
</dbReference>
<accession>A0A0F5II04</accession>
<keyword evidence="4 9" id="KW-0963">Cytoplasm</keyword>
<dbReference type="GO" id="GO:0006260">
    <property type="term" value="P:DNA replication"/>
    <property type="evidence" value="ECO:0007669"/>
    <property type="project" value="UniProtKB-UniRule"/>
</dbReference>
<reference evidence="12 13" key="1">
    <citation type="submission" date="2013-04" db="EMBL/GenBank/DDBJ databases">
        <title>The Genome Sequence of Parabacteroides goldsteinii DSM 19448.</title>
        <authorList>
            <consortium name="The Broad Institute Genomics Platform"/>
            <person name="Earl A."/>
            <person name="Ward D."/>
            <person name="Feldgarden M."/>
            <person name="Gevers D."/>
            <person name="Martens E."/>
            <person name="Sakamoto M."/>
            <person name="Benno Y."/>
            <person name="Song Y."/>
            <person name="Liu C."/>
            <person name="Lee J."/>
            <person name="Bolanos M."/>
            <person name="Vaisanen M.L."/>
            <person name="Finegold S.M."/>
            <person name="Walker B."/>
            <person name="Young S."/>
            <person name="Zeng Q."/>
            <person name="Gargeya S."/>
            <person name="Fitzgerald M."/>
            <person name="Haas B."/>
            <person name="Abouelleil A."/>
            <person name="Allen A.W."/>
            <person name="Alvarado L."/>
            <person name="Arachchi H.M."/>
            <person name="Berlin A.M."/>
            <person name="Chapman S.B."/>
            <person name="Gainer-Dewar J."/>
            <person name="Goldberg J."/>
            <person name="Griggs A."/>
            <person name="Gujja S."/>
            <person name="Hansen M."/>
            <person name="Howarth C."/>
            <person name="Imamovic A."/>
            <person name="Ireland A."/>
            <person name="Larimer J."/>
            <person name="McCowan C."/>
            <person name="Murphy C."/>
            <person name="Pearson M."/>
            <person name="Poon T.W."/>
            <person name="Priest M."/>
            <person name="Roberts A."/>
            <person name="Saif S."/>
            <person name="Shea T."/>
            <person name="Sisk P."/>
            <person name="Sykes S."/>
            <person name="Wortman J."/>
            <person name="Nusbaum C."/>
            <person name="Birren B."/>
        </authorList>
    </citation>
    <scope>NUCLEOTIDE SEQUENCE [LARGE SCALE GENOMIC DNA]</scope>
    <source>
        <strain evidence="12 13">DSM 19448</strain>
    </source>
</reference>
<evidence type="ECO:0000256" key="5">
    <source>
        <dbReference type="ARBA" id="ARBA00022705"/>
    </source>
</evidence>
<evidence type="ECO:0000256" key="9">
    <source>
        <dbReference type="HAMAP-Rule" id="MF_00365"/>
    </source>
</evidence>
<dbReference type="PROSITE" id="PS00618">
    <property type="entry name" value="RECF_2"/>
    <property type="match status" value="1"/>
</dbReference>
<dbReference type="AlphaFoldDB" id="A0A0F5II04"/>
<keyword evidence="6 9" id="KW-0547">Nucleotide-binding</keyword>
<dbReference type="EMBL" id="AQHV01000030">
    <property type="protein sequence ID" value="KKB45194.1"/>
    <property type="molecule type" value="Genomic_DNA"/>
</dbReference>
<dbReference type="InterPro" id="IPR001238">
    <property type="entry name" value="DNA-binding_RecF"/>
</dbReference>
<dbReference type="InterPro" id="IPR003395">
    <property type="entry name" value="RecF/RecN/SMC_N"/>
</dbReference>
<keyword evidence="7 9" id="KW-0067">ATP-binding</keyword>
<evidence type="ECO:0000256" key="4">
    <source>
        <dbReference type="ARBA" id="ARBA00022490"/>
    </source>
</evidence>
<dbReference type="InterPro" id="IPR042174">
    <property type="entry name" value="RecF_2"/>
</dbReference>
<evidence type="ECO:0000256" key="3">
    <source>
        <dbReference type="ARBA" id="ARBA00020170"/>
    </source>
</evidence>
<dbReference type="Proteomes" id="UP000033047">
    <property type="component" value="Unassembled WGS sequence"/>
</dbReference>
<dbReference type="HAMAP" id="MF_00365">
    <property type="entry name" value="RecF"/>
    <property type="match status" value="1"/>
</dbReference>
<dbReference type="GO" id="GO:0005737">
    <property type="term" value="C:cytoplasm"/>
    <property type="evidence" value="ECO:0007669"/>
    <property type="project" value="UniProtKB-SubCell"/>
</dbReference>
<keyword evidence="9 10" id="KW-0742">SOS response</keyword>
<dbReference type="PATRIC" id="fig|927665.4.peg.5211"/>
<comment type="similarity">
    <text evidence="2 9 10">Belongs to the RecF family.</text>
</comment>
<proteinExistence type="inferred from homology"/>
<evidence type="ECO:0000256" key="1">
    <source>
        <dbReference type="ARBA" id="ARBA00004496"/>
    </source>
</evidence>
<dbReference type="PANTHER" id="PTHR32182:SF0">
    <property type="entry name" value="DNA REPLICATION AND REPAIR PROTEIN RECF"/>
    <property type="match status" value="1"/>
</dbReference>
<keyword evidence="9 10" id="KW-0234">DNA repair</keyword>
<dbReference type="Gene3D" id="3.40.50.300">
    <property type="entry name" value="P-loop containing nucleotide triphosphate hydrolases"/>
    <property type="match status" value="1"/>
</dbReference>
<evidence type="ECO:0000256" key="8">
    <source>
        <dbReference type="ARBA" id="ARBA00023125"/>
    </source>
</evidence>
<evidence type="ECO:0000256" key="7">
    <source>
        <dbReference type="ARBA" id="ARBA00022840"/>
    </source>
</evidence>
<keyword evidence="8 9" id="KW-0238">DNA-binding</keyword>
<dbReference type="Pfam" id="PF02463">
    <property type="entry name" value="SMC_N"/>
    <property type="match status" value="1"/>
</dbReference>
<dbReference type="PANTHER" id="PTHR32182">
    <property type="entry name" value="DNA REPLICATION AND REPAIR PROTEIN RECF"/>
    <property type="match status" value="1"/>
</dbReference>
<dbReference type="GO" id="GO:0009432">
    <property type="term" value="P:SOS response"/>
    <property type="evidence" value="ECO:0007669"/>
    <property type="project" value="UniProtKB-UniRule"/>
</dbReference>
<keyword evidence="5 9" id="KW-0235">DNA replication</keyword>
<evidence type="ECO:0000256" key="2">
    <source>
        <dbReference type="ARBA" id="ARBA00008016"/>
    </source>
</evidence>
<dbReference type="GO" id="GO:0003697">
    <property type="term" value="F:single-stranded DNA binding"/>
    <property type="evidence" value="ECO:0007669"/>
    <property type="project" value="UniProtKB-UniRule"/>
</dbReference>
<dbReference type="GO" id="GO:0006302">
    <property type="term" value="P:double-strand break repair"/>
    <property type="evidence" value="ECO:0007669"/>
    <property type="project" value="TreeGrafter"/>
</dbReference>
<organism evidence="12 13">
    <name type="scientific">Parabacteroides goldsteinii DSM 19448 = WAL 12034</name>
    <dbReference type="NCBI Taxonomy" id="927665"/>
    <lineage>
        <taxon>Bacteria</taxon>
        <taxon>Pseudomonadati</taxon>
        <taxon>Bacteroidota</taxon>
        <taxon>Bacteroidia</taxon>
        <taxon>Bacteroidales</taxon>
        <taxon>Tannerellaceae</taxon>
        <taxon>Parabacteroides</taxon>
    </lineage>
</organism>
<dbReference type="STRING" id="927665.HMPREF1535_05091"/>
<dbReference type="Gene3D" id="1.20.1050.90">
    <property type="entry name" value="RecF/RecN/SMC, N-terminal domain"/>
    <property type="match status" value="1"/>
</dbReference>
<dbReference type="GO" id="GO:0005524">
    <property type="term" value="F:ATP binding"/>
    <property type="evidence" value="ECO:0007669"/>
    <property type="project" value="UniProtKB-UniRule"/>
</dbReference>
<dbReference type="NCBIfam" id="TIGR00611">
    <property type="entry name" value="recf"/>
    <property type="match status" value="1"/>
</dbReference>
<evidence type="ECO:0000256" key="10">
    <source>
        <dbReference type="RuleBase" id="RU000578"/>
    </source>
</evidence>
<evidence type="ECO:0000313" key="13">
    <source>
        <dbReference type="Proteomes" id="UP000033047"/>
    </source>
</evidence>
<dbReference type="HOGENOM" id="CLU_040267_0_1_10"/>
<name>A0A0F5II04_9BACT</name>
<sequence length="367" mass="42580">MILKKLSILNYKNILQAEVAFSPKMNCFFGNNGMGKTNLLDVIHYLSFCKSHINTPDSQIINNDQDMCVIQGEYDYEGRNEDIFCAIRRRQRKQFKRNKKEYDKLSEHIGLLPLVMVSPADSDLIRGGSDERRRFLDLIISQQDKQYLHALIQYNKALLQRNILLKNQNTDTSLYEVLEMQLDMYGRMVFEKRQLLVESFIPIFNEYYQTICRSTEQVGLGYISQLADRNLAESLAANRERDRILGYTSNGVHKDELEMTLNEQLIRRAGSQGQNKTYLIALKLAQFAFLTRKGQTTPILLLDDIFDKLDAERVAEIIKLVSGDSFGQIFVTDTNRKYLDEILQAMNHDYALFRVEQGEVQPMEDQP</sequence>
<evidence type="ECO:0000256" key="6">
    <source>
        <dbReference type="ARBA" id="ARBA00022741"/>
    </source>
</evidence>
<comment type="function">
    <text evidence="9 10">The RecF protein is involved in DNA metabolism; it is required for DNA replication and normal SOS inducibility. RecF binds preferentially to single-stranded, linear DNA. It also seems to bind ATP.</text>
</comment>
<feature type="domain" description="RecF/RecN/SMC N-terminal" evidence="11">
    <location>
        <begin position="3"/>
        <end position="356"/>
    </location>
</feature>
<dbReference type="InterPro" id="IPR018078">
    <property type="entry name" value="DNA-binding_RecF_CS"/>
</dbReference>
<gene>
    <name evidence="9" type="primary">recF</name>
    <name evidence="12" type="ORF">HMPREF1535_05091</name>
</gene>
<dbReference type="PROSITE" id="PS00617">
    <property type="entry name" value="RECF_1"/>
    <property type="match status" value="1"/>
</dbReference>
<dbReference type="SUPFAM" id="SSF52540">
    <property type="entry name" value="P-loop containing nucleoside triphosphate hydrolases"/>
    <property type="match status" value="1"/>
</dbReference>
<evidence type="ECO:0000259" key="11">
    <source>
        <dbReference type="Pfam" id="PF02463"/>
    </source>
</evidence>
<comment type="subcellular location">
    <subcellularLocation>
        <location evidence="1 9 10">Cytoplasm</location>
    </subcellularLocation>
</comment>
<dbReference type="RefSeq" id="WP_046147952.1">
    <property type="nucleotide sequence ID" value="NZ_KQ033915.1"/>
</dbReference>
<keyword evidence="9 10" id="KW-0227">DNA damage</keyword>
<comment type="caution">
    <text evidence="12">The sequence shown here is derived from an EMBL/GenBank/DDBJ whole genome shotgun (WGS) entry which is preliminary data.</text>
</comment>
<protein>
    <recommendedName>
        <fullName evidence="3 9">DNA replication and repair protein RecF</fullName>
    </recommendedName>
</protein>